<keyword evidence="3" id="KW-1185">Reference proteome</keyword>
<dbReference type="Proteomes" id="UP000593576">
    <property type="component" value="Unassembled WGS sequence"/>
</dbReference>
<feature type="compositionally biased region" description="Basic and acidic residues" evidence="1">
    <location>
        <begin position="43"/>
        <end position="68"/>
    </location>
</feature>
<reference evidence="2 3" key="1">
    <citation type="journal article" date="2019" name="Genome Biol. Evol.">
        <title>Insights into the evolution of the New World diploid cottons (Gossypium, subgenus Houzingenia) based on genome sequencing.</title>
        <authorList>
            <person name="Grover C.E."/>
            <person name="Arick M.A. 2nd"/>
            <person name="Thrash A."/>
            <person name="Conover J.L."/>
            <person name="Sanders W.S."/>
            <person name="Peterson D.G."/>
            <person name="Frelichowski J.E."/>
            <person name="Scheffler J.A."/>
            <person name="Scheffler B.E."/>
            <person name="Wendel J.F."/>
        </authorList>
    </citation>
    <scope>NUCLEOTIDE SEQUENCE [LARGE SCALE GENOMIC DNA]</scope>
    <source>
        <strain evidence="2">1</strain>
        <tissue evidence="2">Leaf</tissue>
    </source>
</reference>
<sequence>MQWGTVREYNGLKSWVRQEVEQRGVQKLSKAMTVKEPMVKLGLGKDKLGSSKSEEKGVCEKDQMKDVDGNGNDDNGGNGKPRVGKKKPKRKRDKLKCFFYNGPHMLKKCPKKFTFKEKLIGKAMVIGLSTRGVEVKEAESEKKPVKCFLCHGPHRLRKCTRKSVIEGNDGADKEPKKLGLSKGKTEANWAKRSKKKR</sequence>
<protein>
    <submittedName>
        <fullName evidence="2">Uncharacterized protein</fullName>
    </submittedName>
</protein>
<evidence type="ECO:0000313" key="3">
    <source>
        <dbReference type="Proteomes" id="UP000593576"/>
    </source>
</evidence>
<dbReference type="OrthoDB" id="10494582at2759"/>
<evidence type="ECO:0000256" key="1">
    <source>
        <dbReference type="SAM" id="MobiDB-lite"/>
    </source>
</evidence>
<proteinExistence type="predicted"/>
<accession>A0A7J9LJ45</accession>
<dbReference type="EMBL" id="JABFAF010000006">
    <property type="protein sequence ID" value="MBA0858733.1"/>
    <property type="molecule type" value="Genomic_DNA"/>
</dbReference>
<feature type="compositionally biased region" description="Basic residues" evidence="1">
    <location>
        <begin position="82"/>
        <end position="91"/>
    </location>
</feature>
<feature type="region of interest" description="Disordered" evidence="1">
    <location>
        <begin position="42"/>
        <end position="91"/>
    </location>
</feature>
<name>A0A7J9LJ45_GOSSC</name>
<gene>
    <name evidence="2" type="ORF">Goshw_030432</name>
</gene>
<feature type="non-terminal residue" evidence="2">
    <location>
        <position position="197"/>
    </location>
</feature>
<dbReference type="AlphaFoldDB" id="A0A7J9LJ45"/>
<evidence type="ECO:0000313" key="2">
    <source>
        <dbReference type="EMBL" id="MBA0858733.1"/>
    </source>
</evidence>
<comment type="caution">
    <text evidence="2">The sequence shown here is derived from an EMBL/GenBank/DDBJ whole genome shotgun (WGS) entry which is preliminary data.</text>
</comment>
<organism evidence="2 3">
    <name type="scientific">Gossypium schwendimanii</name>
    <name type="common">Cotton</name>
    <dbReference type="NCBI Taxonomy" id="34291"/>
    <lineage>
        <taxon>Eukaryota</taxon>
        <taxon>Viridiplantae</taxon>
        <taxon>Streptophyta</taxon>
        <taxon>Embryophyta</taxon>
        <taxon>Tracheophyta</taxon>
        <taxon>Spermatophyta</taxon>
        <taxon>Magnoliopsida</taxon>
        <taxon>eudicotyledons</taxon>
        <taxon>Gunneridae</taxon>
        <taxon>Pentapetalae</taxon>
        <taxon>rosids</taxon>
        <taxon>malvids</taxon>
        <taxon>Malvales</taxon>
        <taxon>Malvaceae</taxon>
        <taxon>Malvoideae</taxon>
        <taxon>Gossypium</taxon>
    </lineage>
</organism>
<feature type="region of interest" description="Disordered" evidence="1">
    <location>
        <begin position="163"/>
        <end position="197"/>
    </location>
</feature>